<evidence type="ECO:0000256" key="5">
    <source>
        <dbReference type="ARBA" id="ARBA00022679"/>
    </source>
</evidence>
<name>A0AAV5QNZ0_9ASCO</name>
<evidence type="ECO:0000256" key="7">
    <source>
        <dbReference type="ARBA" id="ARBA00023242"/>
    </source>
</evidence>
<dbReference type="InterPro" id="IPR050777">
    <property type="entry name" value="SET2_Histone-Lys_MeTrsfase"/>
</dbReference>
<dbReference type="PROSITE" id="PS50868">
    <property type="entry name" value="POST_SET"/>
    <property type="match status" value="1"/>
</dbReference>
<keyword evidence="5" id="KW-0808">Transferase</keyword>
<evidence type="ECO:0000313" key="11">
    <source>
        <dbReference type="EMBL" id="GMM36286.1"/>
    </source>
</evidence>
<dbReference type="Proteomes" id="UP001360560">
    <property type="component" value="Unassembled WGS sequence"/>
</dbReference>
<feature type="region of interest" description="Disordered" evidence="8">
    <location>
        <begin position="57"/>
        <end position="182"/>
    </location>
</feature>
<dbReference type="GO" id="GO:0005694">
    <property type="term" value="C:chromosome"/>
    <property type="evidence" value="ECO:0007669"/>
    <property type="project" value="UniProtKB-SubCell"/>
</dbReference>
<accession>A0AAV5QNZ0</accession>
<evidence type="ECO:0008006" key="13">
    <source>
        <dbReference type="Google" id="ProtNLM"/>
    </source>
</evidence>
<proteinExistence type="predicted"/>
<feature type="domain" description="SET" evidence="9">
    <location>
        <begin position="358"/>
        <end position="473"/>
    </location>
</feature>
<keyword evidence="4" id="KW-0489">Methyltransferase</keyword>
<dbReference type="Gene3D" id="2.170.270.10">
    <property type="entry name" value="SET domain"/>
    <property type="match status" value="1"/>
</dbReference>
<dbReference type="SUPFAM" id="SSF82199">
    <property type="entry name" value="SET domain"/>
    <property type="match status" value="1"/>
</dbReference>
<sequence length="664" mass="76728">MSYRSLRSTTLKTSFAQLDDFLLNHSLPDLGEDLLLHEVEKQYNWLQCFNVDTSNDASISKTHNHPEKQQRQKNSEKQDIKAATSSLTDAEDEEDEEEEEDDDADNYGEEEGLEQEEQQEEEEEDDDEDEKVKVKASNIEVEESSRKKRSNNPTREELLLELNSLYEPSDDEKSISFDKTGENDSDDDFYTGVDISALIHKDTNFAKKKPTTSKYIEEKTFKGIEMDLFKKQRKKKVWCLSGLYAKDAGLDNNKQEDDEEEGKKPDNFEFIFPENKTFFSVETDYKLPFNVFCPNMLDDSADKSVFDTFTQTNVNNHQDKLISLNKTYTVNGDEISEDAETDRKYQEYKNSNNIYDHSGVEVFDTDIKGYGLRAVREYQPDELVMEYTGDILSYQEFNQLQTTKDYCLHFVDGFVLDSFKNGSLARFINHSIKPNCYFKVFLANDKGELKPKVGIFACSETISSADELTLDYNTNRVHYIKPQRCYCGEPQCNGFIREFYNKLNLINFLSFNIFYSSNSDLFNAGDMTNIRHLIKAGSATNYSQKKLKKLSIFCSIPTDEDRHESYFYVVGSNEAYFIRKAEELKKAEEREKRLESNYTGDIDLDSDFDEIRAKKLKRKTPFGRKSLSAEKIKRPSSTNGSAEFNALPPKLQKQLGIDMVMADL</sequence>
<comment type="subcellular location">
    <subcellularLocation>
        <location evidence="2">Chromosome</location>
    </subcellularLocation>
    <subcellularLocation>
        <location evidence="1">Nucleus</location>
    </subcellularLocation>
</comment>
<dbReference type="InterPro" id="IPR046341">
    <property type="entry name" value="SET_dom_sf"/>
</dbReference>
<keyword evidence="3" id="KW-0158">Chromosome</keyword>
<dbReference type="GO" id="GO:0008168">
    <property type="term" value="F:methyltransferase activity"/>
    <property type="evidence" value="ECO:0007669"/>
    <property type="project" value="UniProtKB-KW"/>
</dbReference>
<dbReference type="RefSeq" id="XP_064853282.1">
    <property type="nucleotide sequence ID" value="XM_064997210.1"/>
</dbReference>
<dbReference type="GeneID" id="90074261"/>
<dbReference type="AlphaFoldDB" id="A0AAV5QNZ0"/>
<dbReference type="PANTHER" id="PTHR22884">
    <property type="entry name" value="SET DOMAIN PROTEINS"/>
    <property type="match status" value="1"/>
</dbReference>
<dbReference type="GO" id="GO:0005634">
    <property type="term" value="C:nucleus"/>
    <property type="evidence" value="ECO:0007669"/>
    <property type="project" value="UniProtKB-SubCell"/>
</dbReference>
<feature type="domain" description="Post-SET" evidence="10">
    <location>
        <begin position="481"/>
        <end position="497"/>
    </location>
</feature>
<reference evidence="11 12" key="1">
    <citation type="journal article" date="2023" name="Elife">
        <title>Identification of key yeast species and microbe-microbe interactions impacting larval growth of Drosophila in the wild.</title>
        <authorList>
            <person name="Mure A."/>
            <person name="Sugiura Y."/>
            <person name="Maeda R."/>
            <person name="Honda K."/>
            <person name="Sakurai N."/>
            <person name="Takahashi Y."/>
            <person name="Watada M."/>
            <person name="Katoh T."/>
            <person name="Gotoh A."/>
            <person name="Gotoh Y."/>
            <person name="Taniguchi I."/>
            <person name="Nakamura K."/>
            <person name="Hayashi T."/>
            <person name="Katayama T."/>
            <person name="Uemura T."/>
            <person name="Hattori Y."/>
        </authorList>
    </citation>
    <scope>NUCLEOTIDE SEQUENCE [LARGE SCALE GENOMIC DNA]</scope>
    <source>
        <strain evidence="11 12">SC-9</strain>
    </source>
</reference>
<evidence type="ECO:0000256" key="3">
    <source>
        <dbReference type="ARBA" id="ARBA00022454"/>
    </source>
</evidence>
<feature type="region of interest" description="Disordered" evidence="8">
    <location>
        <begin position="622"/>
        <end position="645"/>
    </location>
</feature>
<dbReference type="GO" id="GO:0032259">
    <property type="term" value="P:methylation"/>
    <property type="evidence" value="ECO:0007669"/>
    <property type="project" value="UniProtKB-KW"/>
</dbReference>
<keyword evidence="6" id="KW-0949">S-adenosyl-L-methionine</keyword>
<feature type="compositionally biased region" description="Basic and acidic residues" evidence="8">
    <location>
        <begin position="171"/>
        <end position="182"/>
    </location>
</feature>
<evidence type="ECO:0000256" key="6">
    <source>
        <dbReference type="ARBA" id="ARBA00022691"/>
    </source>
</evidence>
<evidence type="ECO:0000256" key="4">
    <source>
        <dbReference type="ARBA" id="ARBA00022603"/>
    </source>
</evidence>
<evidence type="ECO:0000259" key="9">
    <source>
        <dbReference type="PROSITE" id="PS50280"/>
    </source>
</evidence>
<dbReference type="Pfam" id="PF00856">
    <property type="entry name" value="SET"/>
    <property type="match status" value="1"/>
</dbReference>
<gene>
    <name evidence="11" type="ORF">DASC09_036110</name>
</gene>
<protein>
    <recommendedName>
        <fullName evidence="13">SET domain-containing protein</fullName>
    </recommendedName>
</protein>
<dbReference type="EMBL" id="BTFZ01000011">
    <property type="protein sequence ID" value="GMM36286.1"/>
    <property type="molecule type" value="Genomic_DNA"/>
</dbReference>
<evidence type="ECO:0000256" key="2">
    <source>
        <dbReference type="ARBA" id="ARBA00004286"/>
    </source>
</evidence>
<evidence type="ECO:0000259" key="10">
    <source>
        <dbReference type="PROSITE" id="PS50868"/>
    </source>
</evidence>
<keyword evidence="7" id="KW-0539">Nucleus</keyword>
<evidence type="ECO:0000313" key="12">
    <source>
        <dbReference type="Proteomes" id="UP001360560"/>
    </source>
</evidence>
<feature type="compositionally biased region" description="Acidic residues" evidence="8">
    <location>
        <begin position="89"/>
        <end position="129"/>
    </location>
</feature>
<dbReference type="InterPro" id="IPR003616">
    <property type="entry name" value="Post-SET_dom"/>
</dbReference>
<dbReference type="InterPro" id="IPR001214">
    <property type="entry name" value="SET_dom"/>
</dbReference>
<comment type="caution">
    <text evidence="11">The sequence shown here is derived from an EMBL/GenBank/DDBJ whole genome shotgun (WGS) entry which is preliminary data.</text>
</comment>
<keyword evidence="12" id="KW-1185">Reference proteome</keyword>
<evidence type="ECO:0000256" key="1">
    <source>
        <dbReference type="ARBA" id="ARBA00004123"/>
    </source>
</evidence>
<organism evidence="11 12">
    <name type="scientific">Saccharomycopsis crataegensis</name>
    <dbReference type="NCBI Taxonomy" id="43959"/>
    <lineage>
        <taxon>Eukaryota</taxon>
        <taxon>Fungi</taxon>
        <taxon>Dikarya</taxon>
        <taxon>Ascomycota</taxon>
        <taxon>Saccharomycotina</taxon>
        <taxon>Saccharomycetes</taxon>
        <taxon>Saccharomycopsidaceae</taxon>
        <taxon>Saccharomycopsis</taxon>
    </lineage>
</organism>
<feature type="compositionally biased region" description="Basic and acidic residues" evidence="8">
    <location>
        <begin position="64"/>
        <end position="80"/>
    </location>
</feature>
<dbReference type="SMART" id="SM00317">
    <property type="entry name" value="SET"/>
    <property type="match status" value="1"/>
</dbReference>
<dbReference type="PROSITE" id="PS50280">
    <property type="entry name" value="SET"/>
    <property type="match status" value="1"/>
</dbReference>
<evidence type="ECO:0000256" key="8">
    <source>
        <dbReference type="SAM" id="MobiDB-lite"/>
    </source>
</evidence>